<keyword evidence="2 8" id="KW-0813">Transport</keyword>
<dbReference type="OrthoDB" id="9782004at2"/>
<dbReference type="GO" id="GO:0055085">
    <property type="term" value="P:transmembrane transport"/>
    <property type="evidence" value="ECO:0007669"/>
    <property type="project" value="InterPro"/>
</dbReference>
<evidence type="ECO:0000256" key="7">
    <source>
        <dbReference type="ARBA" id="ARBA00023136"/>
    </source>
</evidence>
<keyword evidence="5 8" id="KW-0812">Transmembrane</keyword>
<evidence type="ECO:0000256" key="6">
    <source>
        <dbReference type="ARBA" id="ARBA00022989"/>
    </source>
</evidence>
<dbReference type="PROSITE" id="PS50928">
    <property type="entry name" value="ABC_TM1"/>
    <property type="match status" value="1"/>
</dbReference>
<evidence type="ECO:0000256" key="4">
    <source>
        <dbReference type="ARBA" id="ARBA00022519"/>
    </source>
</evidence>
<gene>
    <name evidence="10" type="ORF">EJ913_30275</name>
</gene>
<evidence type="ECO:0000256" key="2">
    <source>
        <dbReference type="ARBA" id="ARBA00022448"/>
    </source>
</evidence>
<keyword evidence="11" id="KW-1185">Reference proteome</keyword>
<evidence type="ECO:0000313" key="10">
    <source>
        <dbReference type="EMBL" id="RUQ60891.1"/>
    </source>
</evidence>
<feature type="transmembrane region" description="Helical" evidence="8">
    <location>
        <begin position="236"/>
        <end position="258"/>
    </location>
</feature>
<comment type="subcellular location">
    <subcellularLocation>
        <location evidence="1">Cell inner membrane</location>
        <topology evidence="1">Multi-pass membrane protein</topology>
    </subcellularLocation>
    <subcellularLocation>
        <location evidence="8">Cell membrane</location>
        <topology evidence="8">Multi-pass membrane protein</topology>
    </subcellularLocation>
</comment>
<dbReference type="AlphaFoldDB" id="A0A433IZJ4"/>
<dbReference type="PANTHER" id="PTHR43357:SF4">
    <property type="entry name" value="INNER MEMBRANE ABC TRANSPORTER PERMEASE PROTEIN YDCV"/>
    <property type="match status" value="1"/>
</dbReference>
<feature type="transmembrane region" description="Helical" evidence="8">
    <location>
        <begin position="136"/>
        <end position="159"/>
    </location>
</feature>
<evidence type="ECO:0000313" key="11">
    <source>
        <dbReference type="Proteomes" id="UP000280346"/>
    </source>
</evidence>
<dbReference type="EMBL" id="RZIJ01000050">
    <property type="protein sequence ID" value="RUQ60891.1"/>
    <property type="molecule type" value="Genomic_DNA"/>
</dbReference>
<dbReference type="Gene3D" id="1.10.3720.10">
    <property type="entry name" value="MetI-like"/>
    <property type="match status" value="1"/>
</dbReference>
<dbReference type="RefSeq" id="WP_127005020.1">
    <property type="nucleotide sequence ID" value="NZ_JBNPXW010000034.1"/>
</dbReference>
<feature type="domain" description="ABC transmembrane type-1" evidence="9">
    <location>
        <begin position="68"/>
        <end position="255"/>
    </location>
</feature>
<name>A0A433IZJ4_9PROT</name>
<proteinExistence type="inferred from homology"/>
<keyword evidence="6 8" id="KW-1133">Transmembrane helix</keyword>
<dbReference type="CDD" id="cd06261">
    <property type="entry name" value="TM_PBP2"/>
    <property type="match status" value="1"/>
</dbReference>
<feature type="transmembrane region" description="Helical" evidence="8">
    <location>
        <begin position="192"/>
        <end position="216"/>
    </location>
</feature>
<feature type="transmembrane region" description="Helical" evidence="8">
    <location>
        <begin position="12"/>
        <end position="37"/>
    </location>
</feature>
<evidence type="ECO:0000256" key="3">
    <source>
        <dbReference type="ARBA" id="ARBA00022475"/>
    </source>
</evidence>
<comment type="caution">
    <text evidence="10">The sequence shown here is derived from an EMBL/GenBank/DDBJ whole genome shotgun (WGS) entry which is preliminary data.</text>
</comment>
<dbReference type="PANTHER" id="PTHR43357">
    <property type="entry name" value="INNER MEMBRANE ABC TRANSPORTER PERMEASE PROTEIN YDCV"/>
    <property type="match status" value="1"/>
</dbReference>
<evidence type="ECO:0000256" key="8">
    <source>
        <dbReference type="RuleBase" id="RU363032"/>
    </source>
</evidence>
<keyword evidence="4" id="KW-0997">Cell inner membrane</keyword>
<protein>
    <submittedName>
        <fullName evidence="10">ABC transporter permease</fullName>
    </submittedName>
</protein>
<keyword evidence="3" id="KW-1003">Cell membrane</keyword>
<comment type="similarity">
    <text evidence="8">Belongs to the binding-protein-dependent transport system permease family.</text>
</comment>
<evidence type="ECO:0000259" key="9">
    <source>
        <dbReference type="PROSITE" id="PS50928"/>
    </source>
</evidence>
<accession>A0A433IZJ4</accession>
<feature type="transmembrane region" description="Helical" evidence="8">
    <location>
        <begin position="72"/>
        <end position="93"/>
    </location>
</feature>
<dbReference type="Proteomes" id="UP000280346">
    <property type="component" value="Unassembled WGS sequence"/>
</dbReference>
<dbReference type="Pfam" id="PF00528">
    <property type="entry name" value="BPD_transp_1"/>
    <property type="match status" value="1"/>
</dbReference>
<organism evidence="10 11">
    <name type="scientific">Azospirillum doebereinerae</name>
    <dbReference type="NCBI Taxonomy" id="92933"/>
    <lineage>
        <taxon>Bacteria</taxon>
        <taxon>Pseudomonadati</taxon>
        <taxon>Pseudomonadota</taxon>
        <taxon>Alphaproteobacteria</taxon>
        <taxon>Rhodospirillales</taxon>
        <taxon>Azospirillaceae</taxon>
        <taxon>Azospirillum</taxon>
    </lineage>
</organism>
<evidence type="ECO:0000256" key="5">
    <source>
        <dbReference type="ARBA" id="ARBA00022692"/>
    </source>
</evidence>
<dbReference type="InterPro" id="IPR035906">
    <property type="entry name" value="MetI-like_sf"/>
</dbReference>
<dbReference type="InterPro" id="IPR000515">
    <property type="entry name" value="MetI-like"/>
</dbReference>
<reference evidence="10 11" key="1">
    <citation type="submission" date="2018-12" db="EMBL/GenBank/DDBJ databases">
        <authorList>
            <person name="Yang Y."/>
        </authorList>
    </citation>
    <scope>NUCLEOTIDE SEQUENCE [LARGE SCALE GENOMIC DNA]</scope>
    <source>
        <strain evidence="10 11">GSF71</strain>
    </source>
</reference>
<feature type="transmembrane region" description="Helical" evidence="8">
    <location>
        <begin position="105"/>
        <end position="130"/>
    </location>
</feature>
<keyword evidence="7 8" id="KW-0472">Membrane</keyword>
<dbReference type="SUPFAM" id="SSF161098">
    <property type="entry name" value="MetI-like"/>
    <property type="match status" value="1"/>
</dbReference>
<sequence length="267" mass="29071">MKRSLWEKSGRYLLPVYFVGVLLYLLLPLLLVIPMSISETRYLKFPPQGFTFRWYQEFFASAGWIDATLRSVLIAAASAVLATAIGTAAALVLSREGSKAARAAGPVFLGPQVVPVIILALGTLLVFSRFGLYGSLWGVALVHAVLALPFVTTTVSGALRQTGDTLARAARVLGARPHEAFWHVTLPTIRPAVISAAVFAFFISFDELVIALFVMGQNETLPMRIWADMRHDLTPVVAAVATLLIVVTFAAVFMSDLIQRRAQRRAG</sequence>
<dbReference type="GO" id="GO:0005886">
    <property type="term" value="C:plasma membrane"/>
    <property type="evidence" value="ECO:0007669"/>
    <property type="project" value="UniProtKB-SubCell"/>
</dbReference>
<evidence type="ECO:0000256" key="1">
    <source>
        <dbReference type="ARBA" id="ARBA00004429"/>
    </source>
</evidence>